<keyword evidence="2" id="KW-0812">Transmembrane</keyword>
<dbReference type="Pfam" id="PF20146">
    <property type="entry name" value="NRF"/>
    <property type="match status" value="1"/>
</dbReference>
<organism evidence="5 6">
    <name type="scientific">Cimex lectularius</name>
    <name type="common">Bed bug</name>
    <name type="synonym">Acanthia lectularia</name>
    <dbReference type="NCBI Taxonomy" id="79782"/>
    <lineage>
        <taxon>Eukaryota</taxon>
        <taxon>Metazoa</taxon>
        <taxon>Ecdysozoa</taxon>
        <taxon>Arthropoda</taxon>
        <taxon>Hexapoda</taxon>
        <taxon>Insecta</taxon>
        <taxon>Pterygota</taxon>
        <taxon>Neoptera</taxon>
        <taxon>Paraneoptera</taxon>
        <taxon>Hemiptera</taxon>
        <taxon>Heteroptera</taxon>
        <taxon>Panheteroptera</taxon>
        <taxon>Cimicomorpha</taxon>
        <taxon>Cimicidae</taxon>
        <taxon>Cimex</taxon>
    </lineage>
</organism>
<feature type="transmembrane region" description="Helical" evidence="2">
    <location>
        <begin position="221"/>
        <end position="243"/>
    </location>
</feature>
<keyword evidence="3" id="KW-0732">Signal</keyword>
<evidence type="ECO:0000256" key="1">
    <source>
        <dbReference type="SAM" id="MobiDB-lite"/>
    </source>
</evidence>
<feature type="chain" id="PRO_5035189808" description="Nose resistant-to-fluoxetine protein N-terminal domain-containing protein" evidence="3">
    <location>
        <begin position="20"/>
        <end position="723"/>
    </location>
</feature>
<feature type="transmembrane region" description="Helical" evidence="2">
    <location>
        <begin position="626"/>
        <end position="643"/>
    </location>
</feature>
<dbReference type="OMA" id="SHFHANI"/>
<feature type="transmembrane region" description="Helical" evidence="2">
    <location>
        <begin position="328"/>
        <end position="354"/>
    </location>
</feature>
<feature type="region of interest" description="Disordered" evidence="1">
    <location>
        <begin position="699"/>
        <end position="723"/>
    </location>
</feature>
<dbReference type="InterPro" id="IPR002656">
    <property type="entry name" value="Acyl_transf_3_dom"/>
</dbReference>
<feature type="transmembrane region" description="Helical" evidence="2">
    <location>
        <begin position="655"/>
        <end position="676"/>
    </location>
</feature>
<feature type="transmembrane region" description="Helical" evidence="2">
    <location>
        <begin position="508"/>
        <end position="530"/>
    </location>
</feature>
<feature type="transmembrane region" description="Helical" evidence="2">
    <location>
        <begin position="374"/>
        <end position="393"/>
    </location>
</feature>
<name>A0A8I6RDL9_CIMLE</name>
<dbReference type="PANTHER" id="PTHR11161:SF0">
    <property type="entry name" value="O-ACYLTRANSFERASE LIKE PROTEIN"/>
    <property type="match status" value="1"/>
</dbReference>
<evidence type="ECO:0000256" key="2">
    <source>
        <dbReference type="SAM" id="Phobius"/>
    </source>
</evidence>
<feature type="signal peptide" evidence="3">
    <location>
        <begin position="1"/>
        <end position="19"/>
    </location>
</feature>
<dbReference type="GO" id="GO:0016747">
    <property type="term" value="F:acyltransferase activity, transferring groups other than amino-acyl groups"/>
    <property type="evidence" value="ECO:0007669"/>
    <property type="project" value="InterPro"/>
</dbReference>
<evidence type="ECO:0000313" key="5">
    <source>
        <dbReference type="EnsemblMetazoa" id="XP_014242802.1"/>
    </source>
</evidence>
<evidence type="ECO:0000259" key="4">
    <source>
        <dbReference type="SMART" id="SM00703"/>
    </source>
</evidence>
<accession>A0A8I6RDL9</accession>
<dbReference type="Pfam" id="PF01757">
    <property type="entry name" value="Acyl_transf_3"/>
    <property type="match status" value="1"/>
</dbReference>
<evidence type="ECO:0000256" key="3">
    <source>
        <dbReference type="SAM" id="SignalP"/>
    </source>
</evidence>
<feature type="domain" description="Nose resistant-to-fluoxetine protein N-terminal" evidence="4">
    <location>
        <begin position="69"/>
        <end position="203"/>
    </location>
</feature>
<dbReference type="RefSeq" id="XP_014242802.1">
    <property type="nucleotide sequence ID" value="XM_014387316.2"/>
</dbReference>
<dbReference type="InterPro" id="IPR006621">
    <property type="entry name" value="Nose-resist-to-fluoxetine_N"/>
</dbReference>
<dbReference type="OrthoDB" id="10006435at2759"/>
<reference evidence="5" key="1">
    <citation type="submission" date="2022-01" db="UniProtKB">
        <authorList>
            <consortium name="EnsemblMetazoa"/>
        </authorList>
    </citation>
    <scope>IDENTIFICATION</scope>
</reference>
<dbReference type="EnsemblMetazoa" id="XM_014387316.2">
    <property type="protein sequence ID" value="XP_014242802.1"/>
    <property type="gene ID" value="LOC106662881"/>
</dbReference>
<feature type="transmembrane region" description="Helical" evidence="2">
    <location>
        <begin position="542"/>
        <end position="565"/>
    </location>
</feature>
<dbReference type="Proteomes" id="UP000494040">
    <property type="component" value="Unassembled WGS sequence"/>
</dbReference>
<evidence type="ECO:0000313" key="6">
    <source>
        <dbReference type="Proteomes" id="UP000494040"/>
    </source>
</evidence>
<keyword evidence="2" id="KW-1133">Transmembrane helix</keyword>
<dbReference type="AlphaFoldDB" id="A0A8I6RDL9"/>
<dbReference type="InterPro" id="IPR052728">
    <property type="entry name" value="O2_lipid_transport_reg"/>
</dbReference>
<dbReference type="PANTHER" id="PTHR11161">
    <property type="entry name" value="O-ACYLTRANSFERASE"/>
    <property type="match status" value="1"/>
</dbReference>
<sequence length="723" mass="81806">MSRLAVLVLAGCFLAVAFADDTGLTQHKKARDNKSVLTSIPGFIKWLYEKVIEALQNMSDTTDIEVWTCVLGIKAYVKGLRKGQIWALSMVDASAKLQSGFLVGNFADLGQFDQCVDIEPEEYSLKGMHCLTDLKITLPANFTIDIDGLTVPISALLGSNTLTLTMGQCFPSSCEPWILERSFNTILQGANMLMTGTKMEVAIDPNDCHLKERGNYSTTEWVVMIFILFFVFITSICTTADFFSLKNRIKNRQPYPGEHMILAFSAYTNLNKLISTKTSPDSITCINGLKALSISWVVLGHKYRYLMNQPITNLVSIPKEIKNWTKMFILSAPLSVDTFFMISGLLNMYAFCTIRAKKRKYTILDVIISYVHRFIRLTPSYAMMIAITATWLYRTGNGPVWDRVVGISSEQCRTDWWYNIAYLNNYINPNSYCMMQSWYLAADMQMYWLSPFVLYPLWRWPWFGYVEIVILVIASIASPFSISYFEEIVAPIPISTNATVQNFVMSEIYLPTHTKTVSYVIGILTGYLLYEMKQKKIQFKMNLLGGSVLWLLTIASMLYAVYGGYQIIQLDHPYNKIESAFYIGFYRFFWAIGLMWIIIACVNNYAGPINAFLSWNVFAPIGRLTYCIYLTHVAVILYGIGSIRSPNYYTDYAQIHGFFGDMFIVIICSTALSLLLESPLVTFEKIIFGGARTGNRARSRKTDVEATGSAGATGIHGGERLNY</sequence>
<dbReference type="SMART" id="SM00703">
    <property type="entry name" value="NRF"/>
    <property type="match status" value="1"/>
</dbReference>
<feature type="transmembrane region" description="Helical" evidence="2">
    <location>
        <begin position="465"/>
        <end position="485"/>
    </location>
</feature>
<dbReference type="GeneID" id="106662881"/>
<feature type="transmembrane region" description="Helical" evidence="2">
    <location>
        <begin position="585"/>
        <end position="606"/>
    </location>
</feature>
<keyword evidence="2" id="KW-0472">Membrane</keyword>
<dbReference type="KEGG" id="clec:106662881"/>
<protein>
    <recommendedName>
        <fullName evidence="4">Nose resistant-to-fluoxetine protein N-terminal domain-containing protein</fullName>
    </recommendedName>
</protein>
<proteinExistence type="predicted"/>
<keyword evidence="6" id="KW-1185">Reference proteome</keyword>
<feature type="transmembrane region" description="Helical" evidence="2">
    <location>
        <begin position="438"/>
        <end position="458"/>
    </location>
</feature>